<dbReference type="EMBL" id="PJEO01000037">
    <property type="protein sequence ID" value="PKQ44943.1"/>
    <property type="molecule type" value="Genomic_DNA"/>
</dbReference>
<dbReference type="RefSeq" id="WP_106659866.1">
    <property type="nucleotide sequence ID" value="NZ_PJEO01000037.1"/>
</dbReference>
<feature type="signal peptide" evidence="2">
    <location>
        <begin position="1"/>
        <end position="18"/>
    </location>
</feature>
<evidence type="ECO:0000313" key="4">
    <source>
        <dbReference type="Proteomes" id="UP000233435"/>
    </source>
</evidence>
<feature type="region of interest" description="Disordered" evidence="1">
    <location>
        <begin position="54"/>
        <end position="74"/>
    </location>
</feature>
<evidence type="ECO:0000256" key="1">
    <source>
        <dbReference type="SAM" id="MobiDB-lite"/>
    </source>
</evidence>
<reference evidence="3 4" key="1">
    <citation type="submission" date="2017-12" db="EMBL/GenBank/DDBJ databases">
        <title>Confluentibacter flavum sp. nov., isolated from the saline lake.</title>
        <authorList>
            <person name="Yu L."/>
        </authorList>
    </citation>
    <scope>NUCLEOTIDE SEQUENCE [LARGE SCALE GENOMIC DNA]</scope>
    <source>
        <strain evidence="3 4">3B</strain>
    </source>
</reference>
<proteinExistence type="predicted"/>
<keyword evidence="4" id="KW-1185">Reference proteome</keyword>
<sequence length="185" mass="21275">MKHVIYICLFLFAGTVFAQQKPKEVKEEVEVKTVKVKDSEKTTENKVKVVTRETSDVELDEKDKNKTNQDRVPGTTKVEKRTYVDNDASDKYDILTTETYYRMDDGNYVFSPRDQGFQISHTKGDNQRQNIIGKSWPTSLKGYYIVDGASQSGIGYFDQNGNFVTEYYNKATKQVEVKTYLKSSL</sequence>
<dbReference type="OrthoDB" id="1144137at2"/>
<dbReference type="AlphaFoldDB" id="A0A2N3HJ55"/>
<feature type="compositionally biased region" description="Basic and acidic residues" evidence="1">
    <location>
        <begin position="54"/>
        <end position="69"/>
    </location>
</feature>
<feature type="chain" id="PRO_5014755671" evidence="2">
    <location>
        <begin position="19"/>
        <end position="185"/>
    </location>
</feature>
<gene>
    <name evidence="3" type="ORF">CSW08_10620</name>
</gene>
<keyword evidence="2" id="KW-0732">Signal</keyword>
<evidence type="ECO:0000256" key="2">
    <source>
        <dbReference type="SAM" id="SignalP"/>
    </source>
</evidence>
<name>A0A2N3HJ55_9FLAO</name>
<protein>
    <submittedName>
        <fullName evidence="3">Uncharacterized protein</fullName>
    </submittedName>
</protein>
<evidence type="ECO:0000313" key="3">
    <source>
        <dbReference type="EMBL" id="PKQ44943.1"/>
    </source>
</evidence>
<accession>A0A2N3HJ55</accession>
<dbReference type="Proteomes" id="UP000233435">
    <property type="component" value="Unassembled WGS sequence"/>
</dbReference>
<organism evidence="3 4">
    <name type="scientific">Confluentibacter flavum</name>
    <dbReference type="NCBI Taxonomy" id="1909700"/>
    <lineage>
        <taxon>Bacteria</taxon>
        <taxon>Pseudomonadati</taxon>
        <taxon>Bacteroidota</taxon>
        <taxon>Flavobacteriia</taxon>
        <taxon>Flavobacteriales</taxon>
        <taxon>Flavobacteriaceae</taxon>
        <taxon>Confluentibacter</taxon>
    </lineage>
</organism>
<comment type="caution">
    <text evidence="3">The sequence shown here is derived from an EMBL/GenBank/DDBJ whole genome shotgun (WGS) entry which is preliminary data.</text>
</comment>